<keyword evidence="4" id="KW-0699">rRNA-binding</keyword>
<gene>
    <name evidence="4 5" type="primary">rplW</name>
    <name evidence="5" type="ORF">RQL39_00775</name>
</gene>
<evidence type="ECO:0000313" key="5">
    <source>
        <dbReference type="EMBL" id="WWR11689.1"/>
    </source>
</evidence>
<evidence type="ECO:0000256" key="4">
    <source>
        <dbReference type="HAMAP-Rule" id="MF_01369"/>
    </source>
</evidence>
<comment type="function">
    <text evidence="4">One of the early assembly proteins it binds 23S rRNA. One of the proteins that surrounds the polypeptide exit tunnel on the outside of the ribosome. Forms the main docking site for trigger factor binding to the ribosome.</text>
</comment>
<keyword evidence="4" id="KW-0694">RNA-binding</keyword>
<dbReference type="NCBIfam" id="NF004359">
    <property type="entry name" value="PRK05738.1-3"/>
    <property type="match status" value="1"/>
</dbReference>
<dbReference type="NCBIfam" id="NF004363">
    <property type="entry name" value="PRK05738.2-4"/>
    <property type="match status" value="1"/>
</dbReference>
<evidence type="ECO:0000256" key="3">
    <source>
        <dbReference type="ARBA" id="ARBA00023274"/>
    </source>
</evidence>
<dbReference type="Pfam" id="PF00276">
    <property type="entry name" value="Ribosomal_L23"/>
    <property type="match status" value="1"/>
</dbReference>
<name>A0ABZ2GW66_9GAMM</name>
<evidence type="ECO:0000256" key="2">
    <source>
        <dbReference type="ARBA" id="ARBA00022980"/>
    </source>
</evidence>
<keyword evidence="3 4" id="KW-0687">Ribonucleoprotein</keyword>
<organism evidence="5 6">
    <name type="scientific">Candidatus Legionella polyplacis</name>
    <dbReference type="NCBI Taxonomy" id="2005262"/>
    <lineage>
        <taxon>Bacteria</taxon>
        <taxon>Pseudomonadati</taxon>
        <taxon>Pseudomonadota</taxon>
        <taxon>Gammaproteobacteria</taxon>
        <taxon>Legionellales</taxon>
        <taxon>Legionellaceae</taxon>
        <taxon>Legionella</taxon>
    </lineage>
</organism>
<dbReference type="EMBL" id="CP135137">
    <property type="protein sequence ID" value="WWR11689.1"/>
    <property type="molecule type" value="Genomic_DNA"/>
</dbReference>
<dbReference type="Proteomes" id="UP001368618">
    <property type="component" value="Chromosome"/>
</dbReference>
<keyword evidence="2 4" id="KW-0689">Ribosomal protein</keyword>
<protein>
    <recommendedName>
        <fullName evidence="4">Large ribosomal subunit protein uL23</fullName>
    </recommendedName>
</protein>
<dbReference type="RefSeq" id="WP_338516214.1">
    <property type="nucleotide sequence ID" value="NZ_CP135137.1"/>
</dbReference>
<evidence type="ECO:0000256" key="1">
    <source>
        <dbReference type="ARBA" id="ARBA00006700"/>
    </source>
</evidence>
<comment type="subunit">
    <text evidence="4">Part of the 50S ribosomal subunit. Contacts protein L29, and trigger factor when it is bound to the ribosome.</text>
</comment>
<comment type="similarity">
    <text evidence="1 4">Belongs to the universal ribosomal protein uL23 family.</text>
</comment>
<evidence type="ECO:0000313" key="6">
    <source>
        <dbReference type="Proteomes" id="UP001368618"/>
    </source>
</evidence>
<dbReference type="InterPro" id="IPR013025">
    <property type="entry name" value="Ribosomal_uL23-like"/>
</dbReference>
<keyword evidence="6" id="KW-1185">Reference proteome</keyword>
<dbReference type="InterPro" id="IPR012677">
    <property type="entry name" value="Nucleotide-bd_a/b_plait_sf"/>
</dbReference>
<dbReference type="Gene3D" id="3.30.70.330">
    <property type="match status" value="1"/>
</dbReference>
<dbReference type="HAMAP" id="MF_01369_B">
    <property type="entry name" value="Ribosomal_uL23_B"/>
    <property type="match status" value="1"/>
</dbReference>
<dbReference type="SUPFAM" id="SSF54189">
    <property type="entry name" value="Ribosomal proteins S24e, L23 and L15e"/>
    <property type="match status" value="1"/>
</dbReference>
<sequence length="101" mass="12067">MNISNKFLCSIIEPYNSEKSTMISNKYNQYTFRVQKFVSKKEIKKSIESIFSVKVKKVSMINIKGKVKIFKRIRGKRSNWKKVYVSLDKKHSIDFSFFDKR</sequence>
<dbReference type="InterPro" id="IPR012678">
    <property type="entry name" value="Ribosomal_uL23/eL15/eS24_sf"/>
</dbReference>
<proteinExistence type="inferred from homology"/>
<dbReference type="GO" id="GO:0005840">
    <property type="term" value="C:ribosome"/>
    <property type="evidence" value="ECO:0007669"/>
    <property type="project" value="UniProtKB-KW"/>
</dbReference>
<accession>A0ABZ2GW66</accession>
<reference evidence="5" key="1">
    <citation type="submission" date="2023-09" db="EMBL/GenBank/DDBJ databases">
        <title>Genomes of two closely related lineages of the louse Polyplax serrata with different host specificities.</title>
        <authorList>
            <person name="Martinu J."/>
            <person name="Tarabai H."/>
            <person name="Stefka J."/>
            <person name="Hypsa V."/>
        </authorList>
    </citation>
    <scope>NUCLEOTIDE SEQUENCE [LARGE SCALE GENOMIC DNA]</scope>
    <source>
        <strain evidence="5">98ZLc_SE</strain>
    </source>
</reference>